<keyword evidence="1" id="KW-0472">Membrane</keyword>
<evidence type="ECO:0000256" key="2">
    <source>
        <dbReference type="SAM" id="SignalP"/>
    </source>
</evidence>
<evidence type="ECO:0000313" key="3">
    <source>
        <dbReference type="EMBL" id="GFH44310.1"/>
    </source>
</evidence>
<evidence type="ECO:0000313" key="4">
    <source>
        <dbReference type="Proteomes" id="UP001054902"/>
    </source>
</evidence>
<protein>
    <submittedName>
        <fullName evidence="3">Uncharacterized protein</fullName>
    </submittedName>
</protein>
<dbReference type="AlphaFoldDB" id="A0AAD3CGR2"/>
<keyword evidence="1" id="KW-1133">Transmembrane helix</keyword>
<evidence type="ECO:0000256" key="1">
    <source>
        <dbReference type="SAM" id="Phobius"/>
    </source>
</evidence>
<organism evidence="3 4">
    <name type="scientific">Chaetoceros tenuissimus</name>
    <dbReference type="NCBI Taxonomy" id="426638"/>
    <lineage>
        <taxon>Eukaryota</taxon>
        <taxon>Sar</taxon>
        <taxon>Stramenopiles</taxon>
        <taxon>Ochrophyta</taxon>
        <taxon>Bacillariophyta</taxon>
        <taxon>Coscinodiscophyceae</taxon>
        <taxon>Chaetocerotophycidae</taxon>
        <taxon>Chaetocerotales</taxon>
        <taxon>Chaetocerotaceae</taxon>
        <taxon>Chaetoceros</taxon>
    </lineage>
</organism>
<dbReference type="EMBL" id="BLLK01000019">
    <property type="protein sequence ID" value="GFH44310.1"/>
    <property type="molecule type" value="Genomic_DNA"/>
</dbReference>
<dbReference type="PROSITE" id="PS51257">
    <property type="entry name" value="PROKAR_LIPOPROTEIN"/>
    <property type="match status" value="1"/>
</dbReference>
<name>A0AAD3CGR2_9STRA</name>
<keyword evidence="4" id="KW-1185">Reference proteome</keyword>
<accession>A0AAD3CGR2</accession>
<dbReference type="Proteomes" id="UP001054902">
    <property type="component" value="Unassembled WGS sequence"/>
</dbReference>
<feature type="signal peptide" evidence="2">
    <location>
        <begin position="1"/>
        <end position="20"/>
    </location>
</feature>
<keyword evidence="1" id="KW-0812">Transmembrane</keyword>
<sequence length="201" mass="21359">MNLLLTRALFFASITSSCAAFATSSSLQNTQRLAPPSTSSIVFSTNEESNENEVPAIPTPQTDALDTQSESFTNEPKVIKPLDPLVVSLTQMDEETLNAPTTKLPILGEVPKDGSLIILAPAAAIAVIGFITSIYLIVKNGDAISEQIEAVNAVLSTPPVTENIVSDGCRGLCNNPGEQLDTMKGFMEGLSNKKANMLDFE</sequence>
<gene>
    <name evidence="3" type="ORF">CTEN210_00784</name>
</gene>
<feature type="transmembrane region" description="Helical" evidence="1">
    <location>
        <begin position="116"/>
        <end position="138"/>
    </location>
</feature>
<reference evidence="3 4" key="1">
    <citation type="journal article" date="2021" name="Sci. Rep.">
        <title>The genome of the diatom Chaetoceros tenuissimus carries an ancient integrated fragment of an extant virus.</title>
        <authorList>
            <person name="Hongo Y."/>
            <person name="Kimura K."/>
            <person name="Takaki Y."/>
            <person name="Yoshida Y."/>
            <person name="Baba S."/>
            <person name="Kobayashi G."/>
            <person name="Nagasaki K."/>
            <person name="Hano T."/>
            <person name="Tomaru Y."/>
        </authorList>
    </citation>
    <scope>NUCLEOTIDE SEQUENCE [LARGE SCALE GENOMIC DNA]</scope>
    <source>
        <strain evidence="3 4">NIES-3715</strain>
    </source>
</reference>
<keyword evidence="2" id="KW-0732">Signal</keyword>
<feature type="chain" id="PRO_5042003707" evidence="2">
    <location>
        <begin position="21"/>
        <end position="201"/>
    </location>
</feature>
<comment type="caution">
    <text evidence="3">The sequence shown here is derived from an EMBL/GenBank/DDBJ whole genome shotgun (WGS) entry which is preliminary data.</text>
</comment>
<proteinExistence type="predicted"/>